<feature type="domain" description="Amidohydrolase-related" evidence="1">
    <location>
        <begin position="52"/>
        <end position="403"/>
    </location>
</feature>
<evidence type="ECO:0000313" key="2">
    <source>
        <dbReference type="EMBL" id="GAA5156847.1"/>
    </source>
</evidence>
<dbReference type="EMBL" id="BAABJP010000015">
    <property type="protein sequence ID" value="GAA5156847.1"/>
    <property type="molecule type" value="Genomic_DNA"/>
</dbReference>
<dbReference type="Proteomes" id="UP001428817">
    <property type="component" value="Unassembled WGS sequence"/>
</dbReference>
<dbReference type="Pfam" id="PF01979">
    <property type="entry name" value="Amidohydro_1"/>
    <property type="match status" value="1"/>
</dbReference>
<dbReference type="InterPro" id="IPR032466">
    <property type="entry name" value="Metal_Hydrolase"/>
</dbReference>
<dbReference type="PANTHER" id="PTHR43794:SF5">
    <property type="entry name" value="CHLOROHYDROLASE FAMILY PROTEIN"/>
    <property type="match status" value="1"/>
</dbReference>
<sequence>MLVRNGWLLTMDPDGTELPAGDVLIEDGVITTVGQDLAAPAGTEVLDATGMLVLPGLVDTHRHTWQTPVRHLGAQWSLPDYLRELLFGSGRRFRPEDVYAGTLLGALTALDAGITTVVDWSHIQLSPAHSDASVAALRDAGVRAVFAHCGPIGAEPPAEAGPHPADLRRVRTELLADDQALVTAAMGARGPDFTGIETTAADFGLARELGIPITAHVASGPAGPHQRGIRAMADAGLLGPDLTVVHATGASAEDLKMLADHGCTVSISPQIELTMPRLGSRVVLRELLAAGIRPGLSVDSEAAAAGDLFTQMRFALAAHRAATPDGEPPLPAADVLRMATVDGARTAGLADRVGSIEPGKAADLALLRTDSVGLAPLRAAADAVVLAAHPGMVDTVLVAGRVVKRGGRLCADTARARALATATAEHVLGG</sequence>
<dbReference type="InterPro" id="IPR006680">
    <property type="entry name" value="Amidohydro-rel"/>
</dbReference>
<dbReference type="NCBIfam" id="NF006056">
    <property type="entry name" value="PRK08204.1"/>
    <property type="match status" value="1"/>
</dbReference>
<evidence type="ECO:0000313" key="3">
    <source>
        <dbReference type="Proteomes" id="UP001428817"/>
    </source>
</evidence>
<dbReference type="Gene3D" id="3.20.20.140">
    <property type="entry name" value="Metal-dependent hydrolases"/>
    <property type="match status" value="1"/>
</dbReference>
<gene>
    <name evidence="2" type="ORF">GCM10023321_33550</name>
</gene>
<name>A0ABP9Q4P5_9PSEU</name>
<dbReference type="Gene3D" id="2.30.40.10">
    <property type="entry name" value="Urease, subunit C, domain 1"/>
    <property type="match status" value="1"/>
</dbReference>
<dbReference type="RefSeq" id="WP_185059520.1">
    <property type="nucleotide sequence ID" value="NZ_BAABJP010000015.1"/>
</dbReference>
<keyword evidence="3" id="KW-1185">Reference proteome</keyword>
<dbReference type="PANTHER" id="PTHR43794">
    <property type="entry name" value="AMINOHYDROLASE SSNA-RELATED"/>
    <property type="match status" value="1"/>
</dbReference>
<reference evidence="3" key="1">
    <citation type="journal article" date="2019" name="Int. J. Syst. Evol. Microbiol.">
        <title>The Global Catalogue of Microorganisms (GCM) 10K type strain sequencing project: providing services to taxonomists for standard genome sequencing and annotation.</title>
        <authorList>
            <consortium name="The Broad Institute Genomics Platform"/>
            <consortium name="The Broad Institute Genome Sequencing Center for Infectious Disease"/>
            <person name="Wu L."/>
            <person name="Ma J."/>
        </authorList>
    </citation>
    <scope>NUCLEOTIDE SEQUENCE [LARGE SCALE GENOMIC DNA]</scope>
    <source>
        <strain evidence="3">JCM 18303</strain>
    </source>
</reference>
<comment type="caution">
    <text evidence="2">The sequence shown here is derived from an EMBL/GenBank/DDBJ whole genome shotgun (WGS) entry which is preliminary data.</text>
</comment>
<organism evidence="2 3">
    <name type="scientific">Pseudonocardia eucalypti</name>
    <dbReference type="NCBI Taxonomy" id="648755"/>
    <lineage>
        <taxon>Bacteria</taxon>
        <taxon>Bacillati</taxon>
        <taxon>Actinomycetota</taxon>
        <taxon>Actinomycetes</taxon>
        <taxon>Pseudonocardiales</taxon>
        <taxon>Pseudonocardiaceae</taxon>
        <taxon>Pseudonocardia</taxon>
    </lineage>
</organism>
<dbReference type="InterPro" id="IPR050287">
    <property type="entry name" value="MTA/SAH_deaminase"/>
</dbReference>
<proteinExistence type="predicted"/>
<evidence type="ECO:0000259" key="1">
    <source>
        <dbReference type="Pfam" id="PF01979"/>
    </source>
</evidence>
<protein>
    <submittedName>
        <fullName evidence="2">Amidohydrolase family protein</fullName>
    </submittedName>
</protein>
<dbReference type="SUPFAM" id="SSF51338">
    <property type="entry name" value="Composite domain of metallo-dependent hydrolases"/>
    <property type="match status" value="1"/>
</dbReference>
<dbReference type="InterPro" id="IPR011059">
    <property type="entry name" value="Metal-dep_hydrolase_composite"/>
</dbReference>
<dbReference type="SUPFAM" id="SSF51556">
    <property type="entry name" value="Metallo-dependent hydrolases"/>
    <property type="match status" value="1"/>
</dbReference>
<accession>A0ABP9Q4P5</accession>